<protein>
    <recommendedName>
        <fullName evidence="1">Lantibiotic dehydratase N-terminal domain-containing protein</fullName>
    </recommendedName>
</protein>
<evidence type="ECO:0000313" key="2">
    <source>
        <dbReference type="EMBL" id="GIE46847.1"/>
    </source>
</evidence>
<dbReference type="InterPro" id="IPR006827">
    <property type="entry name" value="Lant_deHydtase_N"/>
</dbReference>
<evidence type="ECO:0000259" key="1">
    <source>
        <dbReference type="Pfam" id="PF04738"/>
    </source>
</evidence>
<gene>
    <name evidence="2" type="ORF">Ani05nite_03810</name>
</gene>
<reference evidence="2" key="1">
    <citation type="submission" date="2021-01" db="EMBL/GenBank/DDBJ databases">
        <title>Whole genome shotgun sequence of Actinoplanes nipponensis NBRC 14063.</title>
        <authorList>
            <person name="Komaki H."/>
            <person name="Tamura T."/>
        </authorList>
    </citation>
    <scope>NUCLEOTIDE SEQUENCE</scope>
    <source>
        <strain evidence="2">NBRC 14063</strain>
    </source>
</reference>
<dbReference type="Pfam" id="PF04738">
    <property type="entry name" value="Lant_dehydr_N"/>
    <property type="match status" value="2"/>
</dbReference>
<comment type="caution">
    <text evidence="2">The sequence shown here is derived from an EMBL/GenBank/DDBJ whole genome shotgun (WGS) entry which is preliminary data.</text>
</comment>
<dbReference type="EMBL" id="BOMQ01000008">
    <property type="protein sequence ID" value="GIE46847.1"/>
    <property type="molecule type" value="Genomic_DNA"/>
</dbReference>
<dbReference type="RefSeq" id="WP_203763648.1">
    <property type="nucleotide sequence ID" value="NZ_BAAAYJ010000088.1"/>
</dbReference>
<feature type="domain" description="Lantibiotic dehydratase N-terminal" evidence="1">
    <location>
        <begin position="140"/>
        <end position="439"/>
    </location>
</feature>
<sequence>MTAPRPPVVRIAGMPFPALTGLRLERTWDEVTRIRDERGRLGAEGELLAALLHEQVRLLTGTAHRPAVLTLRRRLHQGRRPPPSSWTPAVRAALPGPLAARIGAWLDRHAACDAAAARLDALLHEEHADKQVRLLAAAREPAFRRALAESSPTMSAELGKRLADPAHRPARKTLIRLARYLARAAAKTSPSSSFTTSGFGTWAADGPAVRFTGTPAVGVPELSAPLVRSVERAVAAQPSVRPARLIRVNPSLVRSADRVRFLAARPTEQLIAMPAPALLRRCLELLDSATVTTVGGLGSAVAALAPTADAATVAGFVDHLLTSGLIEARLPVPEHATDRLGALLAWLARERLTIDAELAAAIAEVRDAVRRPAPVTDFDHHQRWRADTDHAVRRLLSGLDAPPDAPTAAPAGVTDAQQATLRHAAVHDHVVHTAAVAELSARRWGPALADLDLVRRWLAALDPAAPLRLAATRLWPERFPPGGTVTFLDFHHAVQDARKHAATAAEAEVRRFLEVDALLPFSAAAALSQEPRIRLFDRIRRRELDRLRQPVDADGVVRIDVDVLEKAIAGWPDWMRPPASLGCYVQTRGAGDEVRLVLNVAGTGHARGHSRLAWLLAEHEGGGTPAPDRPAARPGPVRAELSGTFGSAVNCRRPALPYEIDYPFTVSGSPAPARIPLHDLVVVHDRDADQLVLRSARLGVAVTALHLGLMADFLLPPAARLLCLLFGEAHLLHPSVPLVPPESEVLAPQRLGRQPRAEIGRVVVQRERWTVPVAAVPARAGGDTDAGYLLSLATWLRGQGIPDRTFVRVPDGSGPAGDGAGGAVRDALAKARKPFPLDLADWFAVLAFERAVRLSPGPVTFEEVLPGPADALTTADGQQRATEFLVEVSGDA</sequence>
<name>A0A919JC26_9ACTN</name>
<feature type="domain" description="Lantibiotic dehydratase N-terminal" evidence="1">
    <location>
        <begin position="553"/>
        <end position="811"/>
    </location>
</feature>
<dbReference type="AlphaFoldDB" id="A0A919JC26"/>
<organism evidence="2 3">
    <name type="scientific">Actinoplanes nipponensis</name>
    <dbReference type="NCBI Taxonomy" id="135950"/>
    <lineage>
        <taxon>Bacteria</taxon>
        <taxon>Bacillati</taxon>
        <taxon>Actinomycetota</taxon>
        <taxon>Actinomycetes</taxon>
        <taxon>Micromonosporales</taxon>
        <taxon>Micromonosporaceae</taxon>
        <taxon>Actinoplanes</taxon>
    </lineage>
</organism>
<evidence type="ECO:0000313" key="3">
    <source>
        <dbReference type="Proteomes" id="UP000647172"/>
    </source>
</evidence>
<accession>A0A919JC26</accession>
<proteinExistence type="predicted"/>
<keyword evidence="3" id="KW-1185">Reference proteome</keyword>
<dbReference type="Proteomes" id="UP000647172">
    <property type="component" value="Unassembled WGS sequence"/>
</dbReference>